<keyword evidence="3" id="KW-1185">Reference proteome</keyword>
<sequence length="159" mass="16846">MMRVTQRSLLSAGFCLMLAACGGKALAPPPPPTIVQLAVSADAGVNPDAKGRATPVVVRYYLLGNAGPFEAADFFSLFDGDEKALGATMVSREEVTLRPGDSVSSRLAPMQEAKALGVFVAFRDPNKTQWRAVVPVPANKTTAYKVSVLRDRVTITPAP</sequence>
<comment type="caution">
    <text evidence="2">The sequence shown here is derived from an EMBL/GenBank/DDBJ whole genome shotgun (WGS) entry which is preliminary data.</text>
</comment>
<dbReference type="InterPro" id="IPR038706">
    <property type="entry name" value="Type_VI_SciN-like_sf"/>
</dbReference>
<evidence type="ECO:0000256" key="1">
    <source>
        <dbReference type="SAM" id="SignalP"/>
    </source>
</evidence>
<dbReference type="Gene3D" id="2.60.40.4150">
    <property type="entry name" value="Type VI secretion system, lipoprotein SciN"/>
    <property type="match status" value="1"/>
</dbReference>
<dbReference type="EMBL" id="JACIET010000001">
    <property type="protein sequence ID" value="MBB4011675.1"/>
    <property type="molecule type" value="Genomic_DNA"/>
</dbReference>
<evidence type="ECO:0000313" key="3">
    <source>
        <dbReference type="Proteomes" id="UP000561045"/>
    </source>
</evidence>
<dbReference type="AlphaFoldDB" id="A0A840BEV1"/>
<feature type="signal peptide" evidence="1">
    <location>
        <begin position="1"/>
        <end position="27"/>
    </location>
</feature>
<evidence type="ECO:0000313" key="2">
    <source>
        <dbReference type="EMBL" id="MBB4011675.1"/>
    </source>
</evidence>
<name>A0A840BEV1_9RHOO</name>
<dbReference type="PANTHER" id="PTHR37625">
    <property type="entry name" value="OUTER MEMBRANE LIPOPROTEIN-RELATED"/>
    <property type="match status" value="1"/>
</dbReference>
<dbReference type="RefSeq" id="WP_183632516.1">
    <property type="nucleotide sequence ID" value="NZ_BAABLE010000011.1"/>
</dbReference>
<feature type="chain" id="PRO_5032896150" evidence="1">
    <location>
        <begin position="28"/>
        <end position="159"/>
    </location>
</feature>
<dbReference type="Pfam" id="PF12790">
    <property type="entry name" value="T6SS-SciN"/>
    <property type="match status" value="1"/>
</dbReference>
<dbReference type="PROSITE" id="PS51257">
    <property type="entry name" value="PROKAR_LIPOPROTEIN"/>
    <property type="match status" value="1"/>
</dbReference>
<proteinExistence type="predicted"/>
<accession>A0A840BEV1</accession>
<organism evidence="2 3">
    <name type="scientific">Niveibacterium umoris</name>
    <dbReference type="NCBI Taxonomy" id="1193620"/>
    <lineage>
        <taxon>Bacteria</taxon>
        <taxon>Pseudomonadati</taxon>
        <taxon>Pseudomonadota</taxon>
        <taxon>Betaproteobacteria</taxon>
        <taxon>Rhodocyclales</taxon>
        <taxon>Rhodocyclaceae</taxon>
        <taxon>Niveibacterium</taxon>
    </lineage>
</organism>
<dbReference type="NCBIfam" id="TIGR03352">
    <property type="entry name" value="VI_chp_3"/>
    <property type="match status" value="1"/>
</dbReference>
<keyword evidence="1" id="KW-0732">Signal</keyword>
<dbReference type="PANTHER" id="PTHR37625:SF4">
    <property type="entry name" value="OUTER MEMBRANE LIPOPROTEIN"/>
    <property type="match status" value="1"/>
</dbReference>
<gene>
    <name evidence="2" type="ORF">GGR36_000983</name>
</gene>
<protein>
    <submittedName>
        <fullName evidence="2">Type VI secretion system protein VasD</fullName>
    </submittedName>
</protein>
<dbReference type="InterPro" id="IPR017734">
    <property type="entry name" value="T6SS_SciN"/>
</dbReference>
<reference evidence="2 3" key="1">
    <citation type="submission" date="2020-08" db="EMBL/GenBank/DDBJ databases">
        <title>Genomic Encyclopedia of Type Strains, Phase IV (KMG-IV): sequencing the most valuable type-strain genomes for metagenomic binning, comparative biology and taxonomic classification.</title>
        <authorList>
            <person name="Goeker M."/>
        </authorList>
    </citation>
    <scope>NUCLEOTIDE SEQUENCE [LARGE SCALE GENOMIC DNA]</scope>
    <source>
        <strain evidence="2 3">DSM 106739</strain>
    </source>
</reference>
<dbReference type="Proteomes" id="UP000561045">
    <property type="component" value="Unassembled WGS sequence"/>
</dbReference>